<keyword evidence="4" id="KW-1185">Reference proteome</keyword>
<name>A0ABR1D004_NECAM</name>
<feature type="compositionally biased region" description="Low complexity" evidence="1">
    <location>
        <begin position="27"/>
        <end position="37"/>
    </location>
</feature>
<comment type="caution">
    <text evidence="3">The sequence shown here is derived from an EMBL/GenBank/DDBJ whole genome shotgun (WGS) entry which is preliminary data.</text>
</comment>
<dbReference type="SUPFAM" id="SSF56219">
    <property type="entry name" value="DNase I-like"/>
    <property type="match status" value="1"/>
</dbReference>
<feature type="compositionally biased region" description="Basic and acidic residues" evidence="1">
    <location>
        <begin position="1"/>
        <end position="12"/>
    </location>
</feature>
<feature type="compositionally biased region" description="Polar residues" evidence="1">
    <location>
        <begin position="359"/>
        <end position="368"/>
    </location>
</feature>
<feature type="region of interest" description="Disordered" evidence="1">
    <location>
        <begin position="346"/>
        <end position="372"/>
    </location>
</feature>
<feature type="compositionally biased region" description="Basic and acidic residues" evidence="1">
    <location>
        <begin position="347"/>
        <end position="358"/>
    </location>
</feature>
<keyword evidence="2" id="KW-0812">Transmembrane</keyword>
<gene>
    <name evidence="3" type="primary">Necator_chrIII.g11351</name>
    <name evidence="3" type="ORF">RB195_010586</name>
</gene>
<dbReference type="EMBL" id="JAVFWL010000003">
    <property type="protein sequence ID" value="KAK6743418.1"/>
    <property type="molecule type" value="Genomic_DNA"/>
</dbReference>
<sequence>MGSEMSKDDTKAKMRIVAGRNDRDAGSSTKSSKSPVPTDLPHWRDHNRKTRDEKESLDSLGKSGTVTPGKTGLQESCKLPKRKRTRLTIYTYNERTLASDAVIKELMMQAKRFENDVIGLTETRQRPPLNAVYDFGEELFLGTCDNRGVGGIDVLVNTNMAINIDSFEQLTIRIGRLRMKRCGPTPALKIFFVYAPTSSCQEEEVEAFDADLEKRRSTEKIIPSTSDKNNIALDSPNGEPFSTTGHKTIVSQRTSRTINPQTETLPSVEQTDPEFFNYLPLTAVAYVLVVIITLYLIYYYMGEGKDAQTLNWIFVASADFKSIDWEWTLGFLVMDRKKPTVKPGVLKIEKTQEERDNETPSSVPSSLNADLPKQLLAEKAASAEKTS</sequence>
<dbReference type="Proteomes" id="UP001303046">
    <property type="component" value="Unassembled WGS sequence"/>
</dbReference>
<protein>
    <submittedName>
        <fullName evidence="3">Uncharacterized protein</fullName>
    </submittedName>
</protein>
<reference evidence="3 4" key="1">
    <citation type="submission" date="2023-08" db="EMBL/GenBank/DDBJ databases">
        <title>A Necator americanus chromosomal reference genome.</title>
        <authorList>
            <person name="Ilik V."/>
            <person name="Petrzelkova K.J."/>
            <person name="Pardy F."/>
            <person name="Fuh T."/>
            <person name="Niatou-Singa F.S."/>
            <person name="Gouil Q."/>
            <person name="Baker L."/>
            <person name="Ritchie M.E."/>
            <person name="Jex A.R."/>
            <person name="Gazzola D."/>
            <person name="Li H."/>
            <person name="Toshio Fujiwara R."/>
            <person name="Zhan B."/>
            <person name="Aroian R.V."/>
            <person name="Pafco B."/>
            <person name="Schwarz E.M."/>
        </authorList>
    </citation>
    <scope>NUCLEOTIDE SEQUENCE [LARGE SCALE GENOMIC DNA]</scope>
    <source>
        <strain evidence="3 4">Aroian</strain>
        <tissue evidence="3">Whole animal</tissue>
    </source>
</reference>
<accession>A0ABR1D004</accession>
<keyword evidence="2" id="KW-0472">Membrane</keyword>
<evidence type="ECO:0000313" key="4">
    <source>
        <dbReference type="Proteomes" id="UP001303046"/>
    </source>
</evidence>
<feature type="region of interest" description="Disordered" evidence="1">
    <location>
        <begin position="1"/>
        <end position="74"/>
    </location>
</feature>
<keyword evidence="2" id="KW-1133">Transmembrane helix</keyword>
<evidence type="ECO:0000256" key="2">
    <source>
        <dbReference type="SAM" id="Phobius"/>
    </source>
</evidence>
<evidence type="ECO:0000313" key="3">
    <source>
        <dbReference type="EMBL" id="KAK6743418.1"/>
    </source>
</evidence>
<feature type="transmembrane region" description="Helical" evidence="2">
    <location>
        <begin position="275"/>
        <end position="298"/>
    </location>
</feature>
<proteinExistence type="predicted"/>
<dbReference type="InterPro" id="IPR036691">
    <property type="entry name" value="Endo/exonu/phosph_ase_sf"/>
</dbReference>
<evidence type="ECO:0000256" key="1">
    <source>
        <dbReference type="SAM" id="MobiDB-lite"/>
    </source>
</evidence>
<organism evidence="3 4">
    <name type="scientific">Necator americanus</name>
    <name type="common">Human hookworm</name>
    <dbReference type="NCBI Taxonomy" id="51031"/>
    <lineage>
        <taxon>Eukaryota</taxon>
        <taxon>Metazoa</taxon>
        <taxon>Ecdysozoa</taxon>
        <taxon>Nematoda</taxon>
        <taxon>Chromadorea</taxon>
        <taxon>Rhabditida</taxon>
        <taxon>Rhabditina</taxon>
        <taxon>Rhabditomorpha</taxon>
        <taxon>Strongyloidea</taxon>
        <taxon>Ancylostomatidae</taxon>
        <taxon>Bunostominae</taxon>
        <taxon>Necator</taxon>
    </lineage>
</organism>